<dbReference type="eggNOG" id="ENOG50319DV">
    <property type="taxonomic scope" value="Bacteria"/>
</dbReference>
<dbReference type="AlphaFoldDB" id="A7I031"/>
<accession>A7I031</accession>
<dbReference type="Gene3D" id="1.10.10.60">
    <property type="entry name" value="Homeodomain-like"/>
    <property type="match status" value="1"/>
</dbReference>
<dbReference type="STRING" id="360107.CHAB381_0267"/>
<reference evidence="2" key="1">
    <citation type="submission" date="2007-07" db="EMBL/GenBank/DDBJ databases">
        <title>Complete genome sequence of Campylobacter hominis ATCC BAA-381, a commensal isolated from the human gastrointestinal tract.</title>
        <authorList>
            <person name="Fouts D.E."/>
            <person name="Mongodin E.F."/>
            <person name="Puiu D."/>
            <person name="Sebastian Y."/>
            <person name="Miller W.G."/>
            <person name="Mandrell R.E."/>
            <person name="Nelson K.E."/>
        </authorList>
    </citation>
    <scope>NUCLEOTIDE SEQUENCE [LARGE SCALE GENOMIC DNA]</scope>
    <source>
        <strain evidence="2">ATCC BAA-381 / LMG 19568 / NCTC 13146 / CH001A</strain>
    </source>
</reference>
<gene>
    <name evidence="1" type="ordered locus">CHAB381_0267</name>
</gene>
<dbReference type="InterPro" id="IPR014926">
    <property type="entry name" value="Phage_D3112_Orf24"/>
</dbReference>
<dbReference type="Pfam" id="PF08822">
    <property type="entry name" value="DUF1804"/>
    <property type="match status" value="1"/>
</dbReference>
<sequence>MGIYKMNDEIRNMYIKGFSVTDIATTFGVTRQTIYNRKNEDLNNGIDWDALALNSSRKKASLSENEFILTLINSFELAFDKIKELEPTEQLEILKEYTDTYYKLKAPVKTDDKAKILESISKAISQIADIAKKENNEAVMNFLAKNADEILARTLKI</sequence>
<dbReference type="EMBL" id="CP000776">
    <property type="protein sequence ID" value="ABS51945.1"/>
    <property type="molecule type" value="Genomic_DNA"/>
</dbReference>
<name>A7I031_CAMHC</name>
<keyword evidence="2" id="KW-1185">Reference proteome</keyword>
<dbReference type="Proteomes" id="UP000002407">
    <property type="component" value="Chromosome"/>
</dbReference>
<dbReference type="HOGENOM" id="CLU_1709854_0_0_7"/>
<dbReference type="KEGG" id="cha:CHAB381_0267"/>
<protein>
    <submittedName>
        <fullName evidence="1">Helix-turn-helix domain of resolvase protein</fullName>
    </submittedName>
</protein>
<evidence type="ECO:0000313" key="1">
    <source>
        <dbReference type="EMBL" id="ABS51945.1"/>
    </source>
</evidence>
<proteinExistence type="predicted"/>
<organism evidence="1 2">
    <name type="scientific">Campylobacter hominis (strain ATCC BAA-381 / DSM 21671 / CCUG 45161 / LMG 19568 / NCTC 13146 / CH001A)</name>
    <dbReference type="NCBI Taxonomy" id="360107"/>
    <lineage>
        <taxon>Bacteria</taxon>
        <taxon>Pseudomonadati</taxon>
        <taxon>Campylobacterota</taxon>
        <taxon>Epsilonproteobacteria</taxon>
        <taxon>Campylobacterales</taxon>
        <taxon>Campylobacteraceae</taxon>
        <taxon>Campylobacter</taxon>
    </lineage>
</organism>
<evidence type="ECO:0000313" key="2">
    <source>
        <dbReference type="Proteomes" id="UP000002407"/>
    </source>
</evidence>